<reference evidence="2 3" key="1">
    <citation type="submission" date="2021-02" db="EMBL/GenBank/DDBJ databases">
        <title>Whole genome sequencing of Streptomyces actuosus VRA1.</title>
        <authorList>
            <person name="Sen G."/>
            <person name="Sen A."/>
        </authorList>
    </citation>
    <scope>NUCLEOTIDE SEQUENCE [LARGE SCALE GENOMIC DNA]</scope>
    <source>
        <strain evidence="2 3">VRA1</strain>
    </source>
</reference>
<protein>
    <submittedName>
        <fullName evidence="2">Cupin domain-containing protein</fullName>
    </submittedName>
</protein>
<gene>
    <name evidence="2" type="ORF">JS756_01010</name>
</gene>
<dbReference type="Gene3D" id="2.60.120.10">
    <property type="entry name" value="Jelly Rolls"/>
    <property type="match status" value="1"/>
</dbReference>
<comment type="caution">
    <text evidence="2">The sequence shown here is derived from an EMBL/GenBank/DDBJ whole genome shotgun (WGS) entry which is preliminary data.</text>
</comment>
<dbReference type="CDD" id="cd06990">
    <property type="entry name" value="cupin_DUF861"/>
    <property type="match status" value="1"/>
</dbReference>
<dbReference type="InterPro" id="IPR014710">
    <property type="entry name" value="RmlC-like_jellyroll"/>
</dbReference>
<evidence type="ECO:0000259" key="1">
    <source>
        <dbReference type="Pfam" id="PF05899"/>
    </source>
</evidence>
<name>A0ABS2VHY8_STRAS</name>
<dbReference type="Proteomes" id="UP000788262">
    <property type="component" value="Unassembled WGS sequence"/>
</dbReference>
<dbReference type="SUPFAM" id="SSF51182">
    <property type="entry name" value="RmlC-like cupins"/>
    <property type="match status" value="1"/>
</dbReference>
<organism evidence="2 3">
    <name type="scientific">Streptomyces actuosus</name>
    <dbReference type="NCBI Taxonomy" id="1885"/>
    <lineage>
        <taxon>Bacteria</taxon>
        <taxon>Bacillati</taxon>
        <taxon>Actinomycetota</taxon>
        <taxon>Actinomycetes</taxon>
        <taxon>Kitasatosporales</taxon>
        <taxon>Streptomycetaceae</taxon>
        <taxon>Streptomyces</taxon>
    </lineage>
</organism>
<accession>A0ABS2VHY8</accession>
<dbReference type="EMBL" id="JAFFZS010000001">
    <property type="protein sequence ID" value="MBN0042710.1"/>
    <property type="molecule type" value="Genomic_DNA"/>
</dbReference>
<proteinExistence type="predicted"/>
<feature type="domain" description="(S)-ureidoglycine aminohydrolase cupin" evidence="1">
    <location>
        <begin position="55"/>
        <end position="97"/>
    </location>
</feature>
<dbReference type="RefSeq" id="WP_205380939.1">
    <property type="nucleotide sequence ID" value="NZ_JAFFZS010000001.1"/>
</dbReference>
<evidence type="ECO:0000313" key="3">
    <source>
        <dbReference type="Proteomes" id="UP000788262"/>
    </source>
</evidence>
<evidence type="ECO:0000313" key="2">
    <source>
        <dbReference type="EMBL" id="MBN0042710.1"/>
    </source>
</evidence>
<dbReference type="Pfam" id="PF05899">
    <property type="entry name" value="Cupin_3"/>
    <property type="match status" value="1"/>
</dbReference>
<sequence>MLEVKTLDKPDERRDFPHGHLEAVHLTGCDFAVGTFEPGWRWSEAVGPIAGTESCQMNHNGYIAQGRMHIRMDDGAEAEIGPGDVFVCPPGHDAWVVGDEQVIAFDFEGQTAKEYAKAEEDRPG</sequence>
<dbReference type="InterPro" id="IPR008579">
    <property type="entry name" value="UGlyAH_Cupin_dom"/>
</dbReference>
<keyword evidence="3" id="KW-1185">Reference proteome</keyword>
<dbReference type="InterPro" id="IPR011051">
    <property type="entry name" value="RmlC_Cupin_sf"/>
</dbReference>